<keyword evidence="3" id="KW-0687">Ribonucleoprotein</keyword>
<protein>
    <submittedName>
        <fullName evidence="5">30S ribosomal protein S11</fullName>
    </submittedName>
</protein>
<dbReference type="Gene3D" id="3.30.420.80">
    <property type="entry name" value="Ribosomal protein S11"/>
    <property type="match status" value="1"/>
</dbReference>
<dbReference type="GeneID" id="108664902"/>
<evidence type="ECO:0000256" key="1">
    <source>
        <dbReference type="ARBA" id="ARBA00006194"/>
    </source>
</evidence>
<gene>
    <name evidence="5" type="primary">LOC108664902</name>
</gene>
<dbReference type="InterPro" id="IPR036967">
    <property type="entry name" value="Ribosomal_uS11_sf"/>
</dbReference>
<dbReference type="OMA" id="TITCCKE"/>
<evidence type="ECO:0000313" key="4">
    <source>
        <dbReference type="Proteomes" id="UP000694843"/>
    </source>
</evidence>
<organism evidence="4 5">
    <name type="scientific">Hyalella azteca</name>
    <name type="common">Amphipod</name>
    <dbReference type="NCBI Taxonomy" id="294128"/>
    <lineage>
        <taxon>Eukaryota</taxon>
        <taxon>Metazoa</taxon>
        <taxon>Ecdysozoa</taxon>
        <taxon>Arthropoda</taxon>
        <taxon>Crustacea</taxon>
        <taxon>Multicrustacea</taxon>
        <taxon>Malacostraca</taxon>
        <taxon>Eumalacostraca</taxon>
        <taxon>Peracarida</taxon>
        <taxon>Amphipoda</taxon>
        <taxon>Senticaudata</taxon>
        <taxon>Talitrida</taxon>
        <taxon>Talitroidea</taxon>
        <taxon>Hyalellidae</taxon>
        <taxon>Hyalella</taxon>
    </lineage>
</organism>
<dbReference type="AlphaFoldDB" id="A0A8B7N0Q9"/>
<accession>A0A8B7N0Q9</accession>
<sequence length="223" mass="24869">MLNLLGSRLSSISLCSSLPFGLFRDPNVIPKVLRITQNSPCTLSCLDSRPLWTGSLLYRNNEKRENVKNIYDDGAQGEYSFTVENKEKFDGVFPDENTPNMLFDDVKFSDLHILEIKVSKNNTIMGVFDTKGKLLMNRSCRSEGFRHARKKTAIAAQATGFSLGTLMYQAGIKTVRARIRGLGSGRIAGIKGISLSGVNVVAISDFTDINYTNDPRPKKRRRI</sequence>
<proteinExistence type="inferred from homology"/>
<dbReference type="PANTHER" id="PTHR11759">
    <property type="entry name" value="40S RIBOSOMAL PROTEIN S14/30S RIBOSOMAL PROTEIN S11"/>
    <property type="match status" value="1"/>
</dbReference>
<dbReference type="Proteomes" id="UP000694843">
    <property type="component" value="Unplaced"/>
</dbReference>
<keyword evidence="2 5" id="KW-0689">Ribosomal protein</keyword>
<dbReference type="Pfam" id="PF00411">
    <property type="entry name" value="Ribosomal_S11"/>
    <property type="match status" value="1"/>
</dbReference>
<name>A0A8B7N0Q9_HYAAZ</name>
<dbReference type="HAMAP" id="MF_01310">
    <property type="entry name" value="Ribosomal_uS11"/>
    <property type="match status" value="1"/>
</dbReference>
<dbReference type="CTD" id="64963"/>
<dbReference type="GO" id="GO:0003735">
    <property type="term" value="F:structural constituent of ribosome"/>
    <property type="evidence" value="ECO:0007669"/>
    <property type="project" value="InterPro"/>
</dbReference>
<dbReference type="SUPFAM" id="SSF53137">
    <property type="entry name" value="Translational machinery components"/>
    <property type="match status" value="1"/>
</dbReference>
<comment type="similarity">
    <text evidence="1">Belongs to the universal ribosomal protein uS11 family.</text>
</comment>
<evidence type="ECO:0000256" key="2">
    <source>
        <dbReference type="ARBA" id="ARBA00022980"/>
    </source>
</evidence>
<dbReference type="RefSeq" id="XP_018007088.1">
    <property type="nucleotide sequence ID" value="XM_018151599.2"/>
</dbReference>
<keyword evidence="4" id="KW-1185">Reference proteome</keyword>
<reference evidence="5" key="1">
    <citation type="submission" date="2025-08" db="UniProtKB">
        <authorList>
            <consortium name="RefSeq"/>
        </authorList>
    </citation>
    <scope>IDENTIFICATION</scope>
    <source>
        <tissue evidence="5">Whole organism</tissue>
    </source>
</reference>
<dbReference type="KEGG" id="hazt:108664902"/>
<dbReference type="GO" id="GO:0005840">
    <property type="term" value="C:ribosome"/>
    <property type="evidence" value="ECO:0007669"/>
    <property type="project" value="UniProtKB-KW"/>
</dbReference>
<evidence type="ECO:0000313" key="5">
    <source>
        <dbReference type="RefSeq" id="XP_018007088.1"/>
    </source>
</evidence>
<dbReference type="InterPro" id="IPR001971">
    <property type="entry name" value="Ribosomal_uS11"/>
</dbReference>
<dbReference type="OrthoDB" id="1654884at2759"/>
<dbReference type="GO" id="GO:0006412">
    <property type="term" value="P:translation"/>
    <property type="evidence" value="ECO:0007669"/>
    <property type="project" value="InterPro"/>
</dbReference>
<evidence type="ECO:0000256" key="3">
    <source>
        <dbReference type="ARBA" id="ARBA00023274"/>
    </source>
</evidence>
<dbReference type="GO" id="GO:1990904">
    <property type="term" value="C:ribonucleoprotein complex"/>
    <property type="evidence" value="ECO:0007669"/>
    <property type="project" value="UniProtKB-KW"/>
</dbReference>